<sequence>MTPSNGVVLEYDSNGDGYLDTEAKTMGIKAPVWLRLTRTGNQVSGYYSTNGTTFTQVGSAVNLSGANTTEDAGVFHTSHDNKISGTAGFSGLSITTP</sequence>
<proteinExistence type="predicted"/>
<dbReference type="Gene3D" id="2.60.120.200">
    <property type="match status" value="1"/>
</dbReference>
<accession>A0ABW6NDH5</accession>
<dbReference type="RefSeq" id="WP_361952746.1">
    <property type="nucleotide sequence ID" value="NZ_JBEXWI010000064.1"/>
</dbReference>
<reference evidence="1 2" key="1">
    <citation type="submission" date="2024-10" db="EMBL/GenBank/DDBJ databases">
        <title>The Natural Products Discovery Center: Release of the First 8490 Sequenced Strains for Exploring Actinobacteria Biosynthetic Diversity.</title>
        <authorList>
            <person name="Kalkreuter E."/>
            <person name="Kautsar S.A."/>
            <person name="Yang D."/>
            <person name="Bader C.D."/>
            <person name="Teijaro C.N."/>
            <person name="Fluegel L."/>
            <person name="Davis C.M."/>
            <person name="Simpson J.R."/>
            <person name="Lauterbach L."/>
            <person name="Steele A.D."/>
            <person name="Gui C."/>
            <person name="Meng S."/>
            <person name="Li G."/>
            <person name="Viehrig K."/>
            <person name="Ye F."/>
            <person name="Su P."/>
            <person name="Kiefer A.F."/>
            <person name="Nichols A."/>
            <person name="Cepeda A.J."/>
            <person name="Yan W."/>
            <person name="Fan B."/>
            <person name="Jiang Y."/>
            <person name="Adhikari A."/>
            <person name="Zheng C.-J."/>
            <person name="Schuster L."/>
            <person name="Cowan T.M."/>
            <person name="Smanski M.J."/>
            <person name="Chevrette M.G."/>
            <person name="De Carvalho L.P.S."/>
            <person name="Shen B."/>
        </authorList>
    </citation>
    <scope>NUCLEOTIDE SEQUENCE [LARGE SCALE GENOMIC DNA]</scope>
    <source>
        <strain evidence="1 2">NPDC005497</strain>
    </source>
</reference>
<protein>
    <recommendedName>
        <fullName evidence="3">Beta-xylosidase C-terminal Concanavalin A-like domain-containing protein</fullName>
    </recommendedName>
</protein>
<gene>
    <name evidence="1" type="ORF">ACFYQT_41455</name>
</gene>
<dbReference type="Proteomes" id="UP001601422">
    <property type="component" value="Unassembled WGS sequence"/>
</dbReference>
<evidence type="ECO:0000313" key="1">
    <source>
        <dbReference type="EMBL" id="MFF0009850.1"/>
    </source>
</evidence>
<evidence type="ECO:0000313" key="2">
    <source>
        <dbReference type="Proteomes" id="UP001601422"/>
    </source>
</evidence>
<comment type="caution">
    <text evidence="1">The sequence shown here is derived from an EMBL/GenBank/DDBJ whole genome shotgun (WGS) entry which is preliminary data.</text>
</comment>
<organism evidence="1 2">
    <name type="scientific">Streptomyces tibetensis</name>
    <dbReference type="NCBI Taxonomy" id="2382123"/>
    <lineage>
        <taxon>Bacteria</taxon>
        <taxon>Bacillati</taxon>
        <taxon>Actinomycetota</taxon>
        <taxon>Actinomycetes</taxon>
        <taxon>Kitasatosporales</taxon>
        <taxon>Streptomycetaceae</taxon>
        <taxon>Streptomyces</taxon>
    </lineage>
</organism>
<keyword evidence="2" id="KW-1185">Reference proteome</keyword>
<dbReference type="InterPro" id="IPR013320">
    <property type="entry name" value="ConA-like_dom_sf"/>
</dbReference>
<evidence type="ECO:0008006" key="3">
    <source>
        <dbReference type="Google" id="ProtNLM"/>
    </source>
</evidence>
<name>A0ABW6NDH5_9ACTN</name>
<dbReference type="EMBL" id="JBIAJP010000027">
    <property type="protein sequence ID" value="MFF0009850.1"/>
    <property type="molecule type" value="Genomic_DNA"/>
</dbReference>
<dbReference type="SUPFAM" id="SSF49899">
    <property type="entry name" value="Concanavalin A-like lectins/glucanases"/>
    <property type="match status" value="1"/>
</dbReference>